<dbReference type="InterPro" id="IPR008630">
    <property type="entry name" value="Glyco_trans_34"/>
</dbReference>
<keyword evidence="10" id="KW-1185">Reference proteome</keyword>
<dbReference type="PANTHER" id="PTHR31311:SF3">
    <property type="entry name" value="GLYCOSYLTRANSFERASE 7-RELATED"/>
    <property type="match status" value="1"/>
</dbReference>
<proteinExistence type="inferred from homology"/>
<dbReference type="AlphaFoldDB" id="A0AAP0IAU3"/>
<dbReference type="EMBL" id="JBBNAG010000008">
    <property type="protein sequence ID" value="KAK9112009.1"/>
    <property type="molecule type" value="Genomic_DNA"/>
</dbReference>
<evidence type="ECO:0000256" key="5">
    <source>
        <dbReference type="ARBA" id="ARBA00022968"/>
    </source>
</evidence>
<feature type="transmembrane region" description="Helical" evidence="8">
    <location>
        <begin position="174"/>
        <end position="197"/>
    </location>
</feature>
<comment type="similarity">
    <text evidence="2">Belongs to the glycosyltransferase 34 family.</text>
</comment>
<accession>A0AAP0IAU3</accession>
<dbReference type="GO" id="GO:0005802">
    <property type="term" value="C:trans-Golgi network"/>
    <property type="evidence" value="ECO:0007669"/>
    <property type="project" value="TreeGrafter"/>
</dbReference>
<keyword evidence="8" id="KW-0812">Transmembrane</keyword>
<evidence type="ECO:0000313" key="10">
    <source>
        <dbReference type="Proteomes" id="UP001419268"/>
    </source>
</evidence>
<dbReference type="Pfam" id="PF05637">
    <property type="entry name" value="Glyco_transf_34"/>
    <property type="match status" value="2"/>
</dbReference>
<evidence type="ECO:0000256" key="3">
    <source>
        <dbReference type="ARBA" id="ARBA00022676"/>
    </source>
</evidence>
<dbReference type="InterPro" id="IPR029044">
    <property type="entry name" value="Nucleotide-diphossugar_trans"/>
</dbReference>
<evidence type="ECO:0000256" key="4">
    <source>
        <dbReference type="ARBA" id="ARBA00022679"/>
    </source>
</evidence>
<keyword evidence="6" id="KW-0333">Golgi apparatus</keyword>
<dbReference type="GO" id="GO:0008378">
    <property type="term" value="F:galactosyltransferase activity"/>
    <property type="evidence" value="ECO:0007669"/>
    <property type="project" value="TreeGrafter"/>
</dbReference>
<evidence type="ECO:0000256" key="2">
    <source>
        <dbReference type="ARBA" id="ARBA00005664"/>
    </source>
</evidence>
<evidence type="ECO:0000256" key="1">
    <source>
        <dbReference type="ARBA" id="ARBA00004323"/>
    </source>
</evidence>
<dbReference type="GO" id="GO:0000139">
    <property type="term" value="C:Golgi membrane"/>
    <property type="evidence" value="ECO:0007669"/>
    <property type="project" value="UniProtKB-SubCell"/>
</dbReference>
<dbReference type="PANTHER" id="PTHR31311">
    <property type="entry name" value="XYLOGLUCAN 6-XYLOSYLTRANSFERASE 5-RELATED-RELATED"/>
    <property type="match status" value="1"/>
</dbReference>
<name>A0AAP0IAU3_9MAGN</name>
<comment type="subcellular location">
    <subcellularLocation>
        <location evidence="1">Golgi apparatus membrane</location>
        <topology evidence="1">Single-pass type II membrane protein</topology>
    </subcellularLocation>
</comment>
<dbReference type="Proteomes" id="UP001419268">
    <property type="component" value="Unassembled WGS sequence"/>
</dbReference>
<evidence type="ECO:0000256" key="8">
    <source>
        <dbReference type="SAM" id="Phobius"/>
    </source>
</evidence>
<keyword evidence="3" id="KW-0328">Glycosyltransferase</keyword>
<organism evidence="9 10">
    <name type="scientific">Stephania cephalantha</name>
    <dbReference type="NCBI Taxonomy" id="152367"/>
    <lineage>
        <taxon>Eukaryota</taxon>
        <taxon>Viridiplantae</taxon>
        <taxon>Streptophyta</taxon>
        <taxon>Embryophyta</taxon>
        <taxon>Tracheophyta</taxon>
        <taxon>Spermatophyta</taxon>
        <taxon>Magnoliopsida</taxon>
        <taxon>Ranunculales</taxon>
        <taxon>Menispermaceae</taxon>
        <taxon>Menispermoideae</taxon>
        <taxon>Cissampelideae</taxon>
        <taxon>Stephania</taxon>
    </lineage>
</organism>
<gene>
    <name evidence="9" type="ORF">Scep_019528</name>
</gene>
<feature type="compositionally biased region" description="Low complexity" evidence="7">
    <location>
        <begin position="111"/>
        <end position="121"/>
    </location>
</feature>
<keyword evidence="5" id="KW-0735">Signal-anchor</keyword>
<sequence>MTFVPRRTLLVPKESPKCCLARAQGTVKTRPLLTPRRGLARAKEPAVLMPRIAIVSVIRNVSRSSRARVKAHAKAALCSPPRNVPRNVPRSNRALAKARAKAPLCSPPRNVPKNVPSSSSSLHNPHYSCHMSIKTFNTSKTPSATSLKMASSLAQPTSSTVSMAKSPFRARPSLLLSDGFLFVGGAMVALLLVWALWSFLTPLPPALTVAPTRSTITDSRNCKQSTSPINGFELQHDPPDPTFYDDLTLTYSIDKPIKNWDEKRREWLRLHPSFAKGAASRVLMLTGSQPNPCKNPVGDHLLLRFFKNKVDYCRLHGYDIFYNNVLFHPKMGTYWAKIPAVRAAMVAHPEAEWIWWVDSDAAFTDMEFKLPLERNSQWSMEFMDVWASMAPLSPDYDTWGKILKSTFKDKVFPESDDQSALVYLMLKNKVRWGDKIYVEKDYYFEGYWVEILRTLDNISESYVAVDRGVAELRRRHAEKVSEHYAVSREAYLEEAGIRWGNGKRPFITHFVGCQPCSGDRNKIYSQESCWDGMQRALGFADNQVLRNFGFMHSDVRYTSSVSPLPFDYPRS</sequence>
<dbReference type="Gene3D" id="3.90.550.10">
    <property type="entry name" value="Spore Coat Polysaccharide Biosynthesis Protein SpsA, Chain A"/>
    <property type="match status" value="1"/>
</dbReference>
<feature type="region of interest" description="Disordered" evidence="7">
    <location>
        <begin position="99"/>
        <end position="121"/>
    </location>
</feature>
<protein>
    <submittedName>
        <fullName evidence="9">Uncharacterized protein</fullName>
    </submittedName>
</protein>
<keyword evidence="8" id="KW-0472">Membrane</keyword>
<keyword evidence="4" id="KW-0808">Transferase</keyword>
<comment type="caution">
    <text evidence="9">The sequence shown here is derived from an EMBL/GenBank/DDBJ whole genome shotgun (WGS) entry which is preliminary data.</text>
</comment>
<evidence type="ECO:0000313" key="9">
    <source>
        <dbReference type="EMBL" id="KAK9112009.1"/>
    </source>
</evidence>
<keyword evidence="8" id="KW-1133">Transmembrane helix</keyword>
<reference evidence="9 10" key="1">
    <citation type="submission" date="2024-01" db="EMBL/GenBank/DDBJ databases">
        <title>Genome assemblies of Stephania.</title>
        <authorList>
            <person name="Yang L."/>
        </authorList>
    </citation>
    <scope>NUCLEOTIDE SEQUENCE [LARGE SCALE GENOMIC DNA]</scope>
    <source>
        <strain evidence="9">JXDWG</strain>
        <tissue evidence="9">Leaf</tissue>
    </source>
</reference>
<evidence type="ECO:0000256" key="7">
    <source>
        <dbReference type="SAM" id="MobiDB-lite"/>
    </source>
</evidence>
<dbReference type="GO" id="GO:0005768">
    <property type="term" value="C:endosome"/>
    <property type="evidence" value="ECO:0007669"/>
    <property type="project" value="TreeGrafter"/>
</dbReference>
<evidence type="ECO:0000256" key="6">
    <source>
        <dbReference type="ARBA" id="ARBA00023034"/>
    </source>
</evidence>